<dbReference type="InterPro" id="IPR020805">
    <property type="entry name" value="Cell_div_FtsZ_CS"/>
</dbReference>
<comment type="subunit">
    <text evidence="9">Homodimer. Polymerizes to form a dynamic ring structure in a strictly GTP-dependent manner. Interacts directly with several other division proteins.</text>
</comment>
<sequence length="379" mass="39996">MLDFDTNMDQLATIKVIGVGGGGSNAVNRMIEHGVQGVEFIAVNTDAQALNLSKAEVKMQIGTKLTRGLGAGANPEVGRKAAEESKEQIEEILKGSDMVFVTAGMGGGTGTGAAPVIAQVAKELGALTVGVVTRPFTFEGRKRATQAVSGIDGLKSSVDTLIVIPNDRLLEIIDKNTPMLEAFREADNVLRQGVQGISDLIATPGLINVDFADVKTIMADKGSALMGIGVATGESRAAEAAKKAISSPLLETSIDGAHGVLMNITGGTNLSLYEVQEAADIVTSAADQEVNVIFGSVINEDLKDEIVVTVIATGFDESQIKNAQNKPKSVLQASSPKREKQQPEKTQEPSPSSSSSSRPKQEEDTLDIPTFLRNRNRRR</sequence>
<feature type="binding site" evidence="9">
    <location>
        <begin position="108"/>
        <end position="110"/>
    </location>
    <ligand>
        <name>GTP</name>
        <dbReference type="ChEBI" id="CHEBI:37565"/>
    </ligand>
</feature>
<evidence type="ECO:0000259" key="14">
    <source>
        <dbReference type="SMART" id="SM00865"/>
    </source>
</evidence>
<evidence type="ECO:0000256" key="4">
    <source>
        <dbReference type="ARBA" id="ARBA00022741"/>
    </source>
</evidence>
<feature type="binding site" evidence="9">
    <location>
        <position position="139"/>
    </location>
    <ligand>
        <name>GTP</name>
        <dbReference type="ChEBI" id="CHEBI:37565"/>
    </ligand>
</feature>
<dbReference type="GO" id="GO:0043093">
    <property type="term" value="P:FtsZ-dependent cytokinesis"/>
    <property type="evidence" value="ECO:0007669"/>
    <property type="project" value="UniProtKB-UniRule"/>
</dbReference>
<dbReference type="GO" id="GO:0030428">
    <property type="term" value="C:cell septum"/>
    <property type="evidence" value="ECO:0007669"/>
    <property type="project" value="UniProtKB-ARBA"/>
</dbReference>
<comment type="caution">
    <text evidence="15">The sequence shown here is derived from an EMBL/GenBank/DDBJ whole genome shotgun (WGS) entry which is preliminary data.</text>
</comment>
<dbReference type="PANTHER" id="PTHR30314:SF3">
    <property type="entry name" value="MITOCHONDRIAL DIVISION PROTEIN FSZA"/>
    <property type="match status" value="1"/>
</dbReference>
<comment type="subcellular location">
    <subcellularLocation>
        <location evidence="9">Cytoplasm</location>
    </subcellularLocation>
    <text evidence="9">Assembles at midcell at the inner surface of the cytoplasmic membrane.</text>
</comment>
<gene>
    <name evidence="9 15" type="primary">ftsZ</name>
    <name evidence="15" type="ORF">GH885_10365</name>
</gene>
<keyword evidence="2 9" id="KW-0963">Cytoplasm</keyword>
<evidence type="ECO:0000313" key="16">
    <source>
        <dbReference type="Proteomes" id="UP000435187"/>
    </source>
</evidence>
<dbReference type="HAMAP" id="MF_00909">
    <property type="entry name" value="FtsZ"/>
    <property type="match status" value="1"/>
</dbReference>
<feature type="binding site" evidence="9">
    <location>
        <position position="187"/>
    </location>
    <ligand>
        <name>GTP</name>
        <dbReference type="ChEBI" id="CHEBI:37565"/>
    </ligand>
</feature>
<dbReference type="GO" id="GO:0003924">
    <property type="term" value="F:GTPase activity"/>
    <property type="evidence" value="ECO:0007669"/>
    <property type="project" value="UniProtKB-UniRule"/>
</dbReference>
<dbReference type="GO" id="GO:0000917">
    <property type="term" value="P:division septum assembly"/>
    <property type="evidence" value="ECO:0007669"/>
    <property type="project" value="UniProtKB-KW"/>
</dbReference>
<comment type="function">
    <text evidence="8 9 11">Essential cell division protein that forms a contractile ring structure (Z ring) at the future cell division site. The regulation of the ring assembly controls the timing and the location of cell division. One of the functions of the FtsZ ring is to recruit other cell division proteins to the septum to produce a new cell wall between the dividing cells. Binds GTP and shows GTPase activity.</text>
</comment>
<dbReference type="PROSITE" id="PS01134">
    <property type="entry name" value="FTSZ_1"/>
    <property type="match status" value="1"/>
</dbReference>
<reference evidence="15 16" key="1">
    <citation type="submission" date="2019-10" db="EMBL/GenBank/DDBJ databases">
        <title>Gracilibacillus salitolerans sp. nov., a moderate halophile isolated from a saline soil in northwest China.</title>
        <authorList>
            <person name="Gan L."/>
        </authorList>
    </citation>
    <scope>NUCLEOTIDE SEQUENCE [LARGE SCALE GENOMIC DNA]</scope>
    <source>
        <strain evidence="15 16">TP2-8</strain>
    </source>
</reference>
<dbReference type="PANTHER" id="PTHR30314">
    <property type="entry name" value="CELL DIVISION PROTEIN FTSZ-RELATED"/>
    <property type="match status" value="1"/>
</dbReference>
<evidence type="ECO:0000256" key="6">
    <source>
        <dbReference type="ARBA" id="ARBA00023210"/>
    </source>
</evidence>
<dbReference type="SUPFAM" id="SSF52490">
    <property type="entry name" value="Tubulin nucleotide-binding domain-like"/>
    <property type="match status" value="1"/>
</dbReference>
<dbReference type="Pfam" id="PF12327">
    <property type="entry name" value="FtsZ_C"/>
    <property type="match status" value="1"/>
</dbReference>
<feature type="compositionally biased region" description="Polar residues" evidence="12">
    <location>
        <begin position="323"/>
        <end position="335"/>
    </location>
</feature>
<dbReference type="GO" id="GO:0032153">
    <property type="term" value="C:cell division site"/>
    <property type="evidence" value="ECO:0007669"/>
    <property type="project" value="UniProtKB-UniRule"/>
</dbReference>
<dbReference type="InterPro" id="IPR018316">
    <property type="entry name" value="Tubulin/FtsZ_2-layer-sand-dom"/>
</dbReference>
<dbReference type="InterPro" id="IPR008280">
    <property type="entry name" value="Tub_FtsZ_C"/>
</dbReference>
<dbReference type="InterPro" id="IPR024757">
    <property type="entry name" value="FtsZ_C"/>
</dbReference>
<feature type="binding site" evidence="9">
    <location>
        <position position="143"/>
    </location>
    <ligand>
        <name>GTP</name>
        <dbReference type="ChEBI" id="CHEBI:37565"/>
    </ligand>
</feature>
<dbReference type="AlphaFoldDB" id="A0A6N7R0M3"/>
<keyword evidence="16" id="KW-1185">Reference proteome</keyword>
<evidence type="ECO:0000259" key="13">
    <source>
        <dbReference type="SMART" id="SM00864"/>
    </source>
</evidence>
<organism evidence="15 16">
    <name type="scientific">Gracilibacillus thailandensis</name>
    <dbReference type="NCBI Taxonomy" id="563735"/>
    <lineage>
        <taxon>Bacteria</taxon>
        <taxon>Bacillati</taxon>
        <taxon>Bacillota</taxon>
        <taxon>Bacilli</taxon>
        <taxon>Bacillales</taxon>
        <taxon>Bacillaceae</taxon>
        <taxon>Gracilibacillus</taxon>
    </lineage>
</organism>
<dbReference type="GO" id="GO:0005525">
    <property type="term" value="F:GTP binding"/>
    <property type="evidence" value="ECO:0007669"/>
    <property type="project" value="UniProtKB-UniRule"/>
</dbReference>
<dbReference type="InterPro" id="IPR036525">
    <property type="entry name" value="Tubulin/FtsZ_GTPase_sf"/>
</dbReference>
<dbReference type="EMBL" id="WJEE01000019">
    <property type="protein sequence ID" value="MRI66735.1"/>
    <property type="molecule type" value="Genomic_DNA"/>
</dbReference>
<keyword evidence="3 9" id="KW-0132">Cell division</keyword>
<evidence type="ECO:0000256" key="5">
    <source>
        <dbReference type="ARBA" id="ARBA00023134"/>
    </source>
</evidence>
<keyword evidence="4 9" id="KW-0547">Nucleotide-binding</keyword>
<evidence type="ECO:0000256" key="9">
    <source>
        <dbReference type="HAMAP-Rule" id="MF_00909"/>
    </source>
</evidence>
<dbReference type="FunFam" id="3.40.50.1440:FF:000023">
    <property type="entry name" value="Cell division protein FtsZ"/>
    <property type="match status" value="1"/>
</dbReference>
<feature type="binding site" evidence="9">
    <location>
        <begin position="21"/>
        <end position="25"/>
    </location>
    <ligand>
        <name>GTP</name>
        <dbReference type="ChEBI" id="CHEBI:37565"/>
    </ligand>
</feature>
<dbReference type="RefSeq" id="WP_153835406.1">
    <property type="nucleotide sequence ID" value="NZ_JBHUMW010000030.1"/>
</dbReference>
<dbReference type="Gene3D" id="3.30.1330.20">
    <property type="entry name" value="Tubulin/FtsZ, C-terminal domain"/>
    <property type="match status" value="1"/>
</dbReference>
<evidence type="ECO:0000256" key="7">
    <source>
        <dbReference type="ARBA" id="ARBA00023306"/>
    </source>
</evidence>
<feature type="compositionally biased region" description="Basic and acidic residues" evidence="12">
    <location>
        <begin position="336"/>
        <end position="347"/>
    </location>
</feature>
<accession>A0A6N7R0M3</accession>
<keyword evidence="7 9" id="KW-0131">Cell cycle</keyword>
<dbReference type="Gene3D" id="3.40.50.1440">
    <property type="entry name" value="Tubulin/FtsZ, GTPase domain"/>
    <property type="match status" value="1"/>
</dbReference>
<dbReference type="InterPro" id="IPR045061">
    <property type="entry name" value="FtsZ/CetZ"/>
</dbReference>
<evidence type="ECO:0000313" key="15">
    <source>
        <dbReference type="EMBL" id="MRI66735.1"/>
    </source>
</evidence>
<comment type="similarity">
    <text evidence="1 9 11">Belongs to the FtsZ family.</text>
</comment>
<dbReference type="Proteomes" id="UP000435187">
    <property type="component" value="Unassembled WGS sequence"/>
</dbReference>
<evidence type="ECO:0000256" key="1">
    <source>
        <dbReference type="ARBA" id="ARBA00009690"/>
    </source>
</evidence>
<keyword evidence="6 9" id="KW-0717">Septation</keyword>
<proteinExistence type="inferred from homology"/>
<evidence type="ECO:0000256" key="10">
    <source>
        <dbReference type="NCBIfam" id="TIGR00065"/>
    </source>
</evidence>
<dbReference type="PRINTS" id="PR00423">
    <property type="entry name" value="CELLDVISFTSZ"/>
</dbReference>
<evidence type="ECO:0000256" key="11">
    <source>
        <dbReference type="RuleBase" id="RU000631"/>
    </source>
</evidence>
<protein>
    <recommendedName>
        <fullName evidence="9 10">Cell division protein FtsZ</fullName>
    </recommendedName>
</protein>
<dbReference type="SMART" id="SM00864">
    <property type="entry name" value="Tubulin"/>
    <property type="match status" value="1"/>
</dbReference>
<dbReference type="InterPro" id="IPR000158">
    <property type="entry name" value="Cell_div_FtsZ"/>
</dbReference>
<dbReference type="SUPFAM" id="SSF55307">
    <property type="entry name" value="Tubulin C-terminal domain-like"/>
    <property type="match status" value="1"/>
</dbReference>
<dbReference type="GO" id="GO:0005737">
    <property type="term" value="C:cytoplasm"/>
    <property type="evidence" value="ECO:0007669"/>
    <property type="project" value="UniProtKB-SubCell"/>
</dbReference>
<dbReference type="InterPro" id="IPR003008">
    <property type="entry name" value="Tubulin_FtsZ_GTPase"/>
</dbReference>
<evidence type="ECO:0000256" key="3">
    <source>
        <dbReference type="ARBA" id="ARBA00022618"/>
    </source>
</evidence>
<name>A0A6N7R0M3_9BACI</name>
<keyword evidence="5 9" id="KW-0342">GTP-binding</keyword>
<feature type="domain" description="Tubulin/FtsZ GTPase" evidence="13">
    <location>
        <begin position="13"/>
        <end position="205"/>
    </location>
</feature>
<feature type="compositionally biased region" description="Low complexity" evidence="12">
    <location>
        <begin position="348"/>
        <end position="358"/>
    </location>
</feature>
<dbReference type="PROSITE" id="PS01135">
    <property type="entry name" value="FTSZ_2"/>
    <property type="match status" value="1"/>
</dbReference>
<feature type="domain" description="Tubulin/FtsZ 2-layer sandwich" evidence="14">
    <location>
        <begin position="207"/>
        <end position="324"/>
    </location>
</feature>
<feature type="region of interest" description="Disordered" evidence="12">
    <location>
        <begin position="323"/>
        <end position="379"/>
    </location>
</feature>
<dbReference type="NCBIfam" id="TIGR00065">
    <property type="entry name" value="ftsZ"/>
    <property type="match status" value="1"/>
</dbReference>
<dbReference type="InterPro" id="IPR037103">
    <property type="entry name" value="Tubulin/FtsZ-like_C"/>
</dbReference>
<evidence type="ECO:0000256" key="8">
    <source>
        <dbReference type="ARBA" id="ARBA00055345"/>
    </source>
</evidence>
<dbReference type="CDD" id="cd02201">
    <property type="entry name" value="FtsZ_type1"/>
    <property type="match status" value="1"/>
</dbReference>
<dbReference type="GO" id="GO:0051258">
    <property type="term" value="P:protein polymerization"/>
    <property type="evidence" value="ECO:0007669"/>
    <property type="project" value="UniProtKB-UniRule"/>
</dbReference>
<dbReference type="FunFam" id="3.30.1330.20:FF:000005">
    <property type="entry name" value="Cell division protein FtsZ"/>
    <property type="match status" value="1"/>
</dbReference>
<evidence type="ECO:0000256" key="2">
    <source>
        <dbReference type="ARBA" id="ARBA00022490"/>
    </source>
</evidence>
<dbReference type="SMART" id="SM00865">
    <property type="entry name" value="Tubulin_C"/>
    <property type="match status" value="1"/>
</dbReference>
<evidence type="ECO:0000256" key="12">
    <source>
        <dbReference type="SAM" id="MobiDB-lite"/>
    </source>
</evidence>
<dbReference type="Pfam" id="PF00091">
    <property type="entry name" value="Tubulin"/>
    <property type="match status" value="1"/>
</dbReference>